<dbReference type="Gene3D" id="3.90.550.10">
    <property type="entry name" value="Spore Coat Polysaccharide Biosynthesis Protein SpsA, Chain A"/>
    <property type="match status" value="1"/>
</dbReference>
<dbReference type="RefSeq" id="WP_008628404.1">
    <property type="nucleotide sequence ID" value="NZ_GL883868.1"/>
</dbReference>
<reference evidence="2 3" key="1">
    <citation type="submission" date="2011-02" db="EMBL/GenBank/DDBJ databases">
        <authorList>
            <person name="Weinstock G."/>
            <person name="Sodergren E."/>
            <person name="Clifton S."/>
            <person name="Fulton L."/>
            <person name="Fulton B."/>
            <person name="Courtney L."/>
            <person name="Fronick C."/>
            <person name="Harrison M."/>
            <person name="Strong C."/>
            <person name="Farmer C."/>
            <person name="Delahaunty K."/>
            <person name="Markovic C."/>
            <person name="Hall O."/>
            <person name="Minx P."/>
            <person name="Tomlinson C."/>
            <person name="Mitreva M."/>
            <person name="Hou S."/>
            <person name="Chen J."/>
            <person name="Wollam A."/>
            <person name="Pepin K.H."/>
            <person name="Johnson M."/>
            <person name="Bhonagiri V."/>
            <person name="Zhang X."/>
            <person name="Suruliraj S."/>
            <person name="Warren W."/>
            <person name="Chinwalla A."/>
            <person name="Mardis E.R."/>
            <person name="Wilson R.K."/>
        </authorList>
    </citation>
    <scope>NUCLEOTIDE SEQUENCE [LARGE SCALE GENOMIC DNA]</scope>
    <source>
        <strain evidence="2 3">YIT 11841</strain>
    </source>
</reference>
<dbReference type="STRING" id="762982.HMPREF9442_02459"/>
<keyword evidence="2" id="KW-0808">Transferase</keyword>
<dbReference type="SUPFAM" id="SSF53448">
    <property type="entry name" value="Nucleotide-diphospho-sugar transferases"/>
    <property type="match status" value="1"/>
</dbReference>
<evidence type="ECO:0000313" key="2">
    <source>
        <dbReference type="EMBL" id="EGG52183.1"/>
    </source>
</evidence>
<comment type="caution">
    <text evidence="2">The sequence shown here is derived from an EMBL/GenBank/DDBJ whole genome shotgun (WGS) entry which is preliminary data.</text>
</comment>
<dbReference type="OrthoDB" id="9815829at2"/>
<dbReference type="Pfam" id="PF00535">
    <property type="entry name" value="Glycos_transf_2"/>
    <property type="match status" value="1"/>
</dbReference>
<dbReference type="PANTHER" id="PTHR22916:SF3">
    <property type="entry name" value="UDP-GLCNAC:BETAGAL BETA-1,3-N-ACETYLGLUCOSAMINYLTRANSFERASE-LIKE PROTEIN 1"/>
    <property type="match status" value="1"/>
</dbReference>
<protein>
    <submittedName>
        <fullName evidence="2">Glycosyltransferase, group 2 family protein</fullName>
    </submittedName>
</protein>
<gene>
    <name evidence="2" type="ORF">HMPREF9442_02459</name>
</gene>
<sequence>MNRIKLSIAIPTLNRAQYLQFTLKHFIPQIKPVKEFAELLIVNNKSDDNTTEVVKEFIMKYDFIRFYDCTDRVTLGEQFKRTVAFSKGKYVILWGDDDLPAPFLVSYLLSEIENCNNCGLFYFNRLVGYENGNPIKSLTVYNNYYQDIRTIYTNSTKFITDNFWGATFMSAVMFHREVWERGLVFDTNEHYGFEFMGILYYGNKGGSIIYVNYPLCIQRKVAHRAWGTDWPKYSLLGLPNMSRDLEKEGLFDNGLNIWKKKYNKFPLFCYILMSAATNKKKYRKYCHQFTIYQDNIIRKFLIYIIIYLMPKWVYNLSRKILFNFKK</sequence>
<accession>F3QW77</accession>
<evidence type="ECO:0000313" key="3">
    <source>
        <dbReference type="Proteomes" id="UP000005546"/>
    </source>
</evidence>
<name>F3QW77_9BACT</name>
<dbReference type="InterPro" id="IPR001173">
    <property type="entry name" value="Glyco_trans_2-like"/>
</dbReference>
<proteinExistence type="predicted"/>
<dbReference type="HOGENOM" id="CLU_852176_0_0_10"/>
<keyword evidence="3" id="KW-1185">Reference proteome</keyword>
<dbReference type="eggNOG" id="COG1216">
    <property type="taxonomic scope" value="Bacteria"/>
</dbReference>
<dbReference type="GO" id="GO:0016758">
    <property type="term" value="F:hexosyltransferase activity"/>
    <property type="evidence" value="ECO:0007669"/>
    <property type="project" value="UniProtKB-ARBA"/>
</dbReference>
<feature type="domain" description="Glycosyltransferase 2-like" evidence="1">
    <location>
        <begin position="7"/>
        <end position="164"/>
    </location>
</feature>
<dbReference type="InterPro" id="IPR029044">
    <property type="entry name" value="Nucleotide-diphossugar_trans"/>
</dbReference>
<dbReference type="EMBL" id="AFBR01000070">
    <property type="protein sequence ID" value="EGG52183.1"/>
    <property type="molecule type" value="Genomic_DNA"/>
</dbReference>
<evidence type="ECO:0000259" key="1">
    <source>
        <dbReference type="Pfam" id="PF00535"/>
    </source>
</evidence>
<dbReference type="CDD" id="cd00761">
    <property type="entry name" value="Glyco_tranf_GTA_type"/>
    <property type="match status" value="1"/>
</dbReference>
<dbReference type="PANTHER" id="PTHR22916">
    <property type="entry name" value="GLYCOSYLTRANSFERASE"/>
    <property type="match status" value="1"/>
</dbReference>
<organism evidence="2 3">
    <name type="scientific">Paraprevotella xylaniphila YIT 11841</name>
    <dbReference type="NCBI Taxonomy" id="762982"/>
    <lineage>
        <taxon>Bacteria</taxon>
        <taxon>Pseudomonadati</taxon>
        <taxon>Bacteroidota</taxon>
        <taxon>Bacteroidia</taxon>
        <taxon>Bacteroidales</taxon>
        <taxon>Prevotellaceae</taxon>
        <taxon>Paraprevotella</taxon>
    </lineage>
</organism>
<dbReference type="Proteomes" id="UP000005546">
    <property type="component" value="Unassembled WGS sequence"/>
</dbReference>
<dbReference type="AlphaFoldDB" id="F3QW77"/>